<proteinExistence type="predicted"/>
<comment type="caution">
    <text evidence="2">The sequence shown here is derived from an EMBL/GenBank/DDBJ whole genome shotgun (WGS) entry which is preliminary data.</text>
</comment>
<sequence length="354" mass="39383">MAPLHMTPYGALAIYDSGAPEGAENYTTLVVMHGLVFTIASFAPLLQYVRKYNVRLILVNRRGYPGTMPFNEEDMAQLKVAYDGPSPESANAVRAHLQARVKEIYELLASLILKEDIKENSIILSAWSLGTMFINSFLAYGPNVAVGNVNVVAYIKRVTVYDAPFICMGYPPYAGGYSPIRDPELSAEEGIKRFPFWVSGYYKHGSTVSELEVRNALPTPKATFVAMSANESIPVVYSPPGAVDGSDFMLAWGAIKNDTFVEVKDAALKPEKRGDQWAKIPWRHIWGDHSIWEVVYGQWQLEKDIAATRKSGSFARPIEAIRLPGCNHFAQWDCPEELLRAFLDVDANGRVEVL</sequence>
<gene>
    <name evidence="2" type="ORF">EIP91_003558</name>
</gene>
<dbReference type="AlphaFoldDB" id="A0A4R0RR05"/>
<dbReference type="Gene3D" id="3.40.50.1820">
    <property type="entry name" value="alpha/beta hydrolase"/>
    <property type="match status" value="1"/>
</dbReference>
<keyword evidence="3" id="KW-1185">Reference proteome</keyword>
<dbReference type="SUPFAM" id="SSF53474">
    <property type="entry name" value="alpha/beta-Hydrolases"/>
    <property type="match status" value="1"/>
</dbReference>
<organism evidence="2 3">
    <name type="scientific">Steccherinum ochraceum</name>
    <dbReference type="NCBI Taxonomy" id="92696"/>
    <lineage>
        <taxon>Eukaryota</taxon>
        <taxon>Fungi</taxon>
        <taxon>Dikarya</taxon>
        <taxon>Basidiomycota</taxon>
        <taxon>Agaricomycotina</taxon>
        <taxon>Agaricomycetes</taxon>
        <taxon>Polyporales</taxon>
        <taxon>Steccherinaceae</taxon>
        <taxon>Steccherinum</taxon>
    </lineage>
</organism>
<dbReference type="Pfam" id="PF12697">
    <property type="entry name" value="Abhydrolase_6"/>
    <property type="match status" value="1"/>
</dbReference>
<reference evidence="2 3" key="1">
    <citation type="submission" date="2018-11" db="EMBL/GenBank/DDBJ databases">
        <title>Genome assembly of Steccherinum ochraceum LE-BIN_3174, the white-rot fungus of the Steccherinaceae family (The Residual Polyporoid clade, Polyporales, Basidiomycota).</title>
        <authorList>
            <person name="Fedorova T.V."/>
            <person name="Glazunova O.A."/>
            <person name="Landesman E.O."/>
            <person name="Moiseenko K.V."/>
            <person name="Psurtseva N.V."/>
            <person name="Savinova O.S."/>
            <person name="Shakhova N.V."/>
            <person name="Tyazhelova T.V."/>
            <person name="Vasina D.V."/>
        </authorList>
    </citation>
    <scope>NUCLEOTIDE SEQUENCE [LARGE SCALE GENOMIC DNA]</scope>
    <source>
        <strain evidence="2 3">LE-BIN_3174</strain>
    </source>
</reference>
<dbReference type="EMBL" id="RWJN01000211">
    <property type="protein sequence ID" value="TCD64854.1"/>
    <property type="molecule type" value="Genomic_DNA"/>
</dbReference>
<dbReference type="OrthoDB" id="3466517at2759"/>
<accession>A0A4R0RR05</accession>
<evidence type="ECO:0000259" key="1">
    <source>
        <dbReference type="Pfam" id="PF12697"/>
    </source>
</evidence>
<dbReference type="Proteomes" id="UP000292702">
    <property type="component" value="Unassembled WGS sequence"/>
</dbReference>
<dbReference type="InterPro" id="IPR029058">
    <property type="entry name" value="AB_hydrolase_fold"/>
</dbReference>
<evidence type="ECO:0000313" key="3">
    <source>
        <dbReference type="Proteomes" id="UP000292702"/>
    </source>
</evidence>
<name>A0A4R0RR05_9APHY</name>
<protein>
    <recommendedName>
        <fullName evidence="1">AB hydrolase-1 domain-containing protein</fullName>
    </recommendedName>
</protein>
<dbReference type="InterPro" id="IPR000073">
    <property type="entry name" value="AB_hydrolase_1"/>
</dbReference>
<evidence type="ECO:0000313" key="2">
    <source>
        <dbReference type="EMBL" id="TCD64854.1"/>
    </source>
</evidence>
<feature type="domain" description="AB hydrolase-1" evidence="1">
    <location>
        <begin position="29"/>
        <end position="340"/>
    </location>
</feature>